<reference evidence="1" key="1">
    <citation type="journal article" date="2012" name="Nature">
        <title>The oyster genome reveals stress adaptation and complexity of shell formation.</title>
        <authorList>
            <person name="Zhang G."/>
            <person name="Fang X."/>
            <person name="Guo X."/>
            <person name="Li L."/>
            <person name="Luo R."/>
            <person name="Xu F."/>
            <person name="Yang P."/>
            <person name="Zhang L."/>
            <person name="Wang X."/>
            <person name="Qi H."/>
            <person name="Xiong Z."/>
            <person name="Que H."/>
            <person name="Xie Y."/>
            <person name="Holland P.W."/>
            <person name="Paps J."/>
            <person name="Zhu Y."/>
            <person name="Wu F."/>
            <person name="Chen Y."/>
            <person name="Wang J."/>
            <person name="Peng C."/>
            <person name="Meng J."/>
            <person name="Yang L."/>
            <person name="Liu J."/>
            <person name="Wen B."/>
            <person name="Zhang N."/>
            <person name="Huang Z."/>
            <person name="Zhu Q."/>
            <person name="Feng Y."/>
            <person name="Mount A."/>
            <person name="Hedgecock D."/>
            <person name="Xu Z."/>
            <person name="Liu Y."/>
            <person name="Domazet-Loso T."/>
            <person name="Du Y."/>
            <person name="Sun X."/>
            <person name="Zhang S."/>
            <person name="Liu B."/>
            <person name="Cheng P."/>
            <person name="Jiang X."/>
            <person name="Li J."/>
            <person name="Fan D."/>
            <person name="Wang W."/>
            <person name="Fu W."/>
            <person name="Wang T."/>
            <person name="Wang B."/>
            <person name="Zhang J."/>
            <person name="Peng Z."/>
            <person name="Li Y."/>
            <person name="Li N."/>
            <person name="Wang J."/>
            <person name="Chen M."/>
            <person name="He Y."/>
            <person name="Tan F."/>
            <person name="Song X."/>
            <person name="Zheng Q."/>
            <person name="Huang R."/>
            <person name="Yang H."/>
            <person name="Du X."/>
            <person name="Chen L."/>
            <person name="Yang M."/>
            <person name="Gaffney P.M."/>
            <person name="Wang S."/>
            <person name="Luo L."/>
            <person name="She Z."/>
            <person name="Ming Y."/>
            <person name="Huang W."/>
            <person name="Zhang S."/>
            <person name="Huang B."/>
            <person name="Zhang Y."/>
            <person name="Qu T."/>
            <person name="Ni P."/>
            <person name="Miao G."/>
            <person name="Wang J."/>
            <person name="Wang Q."/>
            <person name="Steinberg C.E."/>
            <person name="Wang H."/>
            <person name="Li N."/>
            <person name="Qian L."/>
            <person name="Zhang G."/>
            <person name="Li Y."/>
            <person name="Yang H."/>
            <person name="Liu X."/>
            <person name="Wang J."/>
            <person name="Yin Y."/>
            <person name="Wang J."/>
        </authorList>
    </citation>
    <scope>NUCLEOTIDE SEQUENCE [LARGE SCALE GENOMIC DNA]</scope>
    <source>
        <strain evidence="1">05x7-T-G4-1.051#20</strain>
    </source>
</reference>
<proteinExistence type="predicted"/>
<protein>
    <submittedName>
        <fullName evidence="1">Tripartite motif-containing protein 2</fullName>
    </submittedName>
</protein>
<name>K1QMK4_MAGGI</name>
<organism evidence="1">
    <name type="scientific">Magallana gigas</name>
    <name type="common">Pacific oyster</name>
    <name type="synonym">Crassostrea gigas</name>
    <dbReference type="NCBI Taxonomy" id="29159"/>
    <lineage>
        <taxon>Eukaryota</taxon>
        <taxon>Metazoa</taxon>
        <taxon>Spiralia</taxon>
        <taxon>Lophotrochozoa</taxon>
        <taxon>Mollusca</taxon>
        <taxon>Bivalvia</taxon>
        <taxon>Autobranchia</taxon>
        <taxon>Pteriomorphia</taxon>
        <taxon>Ostreida</taxon>
        <taxon>Ostreoidea</taxon>
        <taxon>Ostreidae</taxon>
        <taxon>Magallana</taxon>
    </lineage>
</organism>
<gene>
    <name evidence="1" type="ORF">CGI_10020512</name>
</gene>
<dbReference type="InterPro" id="IPR050952">
    <property type="entry name" value="TRIM-NHL_E3_ligases"/>
</dbReference>
<dbReference type="HOGENOM" id="CLU_007742_5_1_1"/>
<dbReference type="GO" id="GO:0008270">
    <property type="term" value="F:zinc ion binding"/>
    <property type="evidence" value="ECO:0007669"/>
    <property type="project" value="UniProtKB-KW"/>
</dbReference>
<accession>K1QMK4</accession>
<sequence length="560" mass="64326">MYHYGSLLPEFCTSTGSWTMELRRRAKDVLQCHLCESPDPPMYCDICQTHLCKPCVGEHISDESKKHKVGVFKKQEKQGSRAKYRKCSPNEHEAETSIIESQRQVIEKDLQELEKCILPRYQVMASNFPIQKEELQKNSQKLKNAIDKRRENLNLILTTIYLRLKFNLRKMDAIILGALNRQEEENNKAISGITTNIENMKKILNSNDERLFSTYISKNSEFKNVPPMLNISLPKFTHHQIEEELFEEFGSLSSFKFSYRVDSPWAESSLQYRPLIKEPRVIKQMDTEYGDTNLLHTLSCLSSHNDEDTRIWTCGDDDKLRLYDLRGELVKSVPTKSGNRPWDVAVTKSGDLLYTDYKEKTVNIVKNSQIQTVVRLPRAWEPVALCVSSTGDLLALLDCDDKDETKVVRYAGSSEIQSIQYNSIDGEPLYPYTACHTHICENRNLDICVSNCGSGTVVVVNQAGKLRFTYTGTPSTIEEPYMTWFNPYGIATDSHSRILVADCSSRNHPYRIHILDPDGQFLRFIDNCQLQGQMSLSVDKNDNLYVAEWESGKIKKIKYC</sequence>
<dbReference type="PANTHER" id="PTHR24104">
    <property type="entry name" value="E3 UBIQUITIN-PROTEIN LIGASE NHLRC1-RELATED"/>
    <property type="match status" value="1"/>
</dbReference>
<dbReference type="InterPro" id="IPR000315">
    <property type="entry name" value="Znf_B-box"/>
</dbReference>
<dbReference type="InterPro" id="IPR011042">
    <property type="entry name" value="6-blade_b-propeller_TolB-like"/>
</dbReference>
<dbReference type="AlphaFoldDB" id="K1QMK4"/>
<dbReference type="GO" id="GO:0043161">
    <property type="term" value="P:proteasome-mediated ubiquitin-dependent protein catabolic process"/>
    <property type="evidence" value="ECO:0007669"/>
    <property type="project" value="TreeGrafter"/>
</dbReference>
<dbReference type="InterPro" id="IPR015943">
    <property type="entry name" value="WD40/YVTN_repeat-like_dom_sf"/>
</dbReference>
<evidence type="ECO:0000313" key="1">
    <source>
        <dbReference type="EMBL" id="EKC35068.1"/>
    </source>
</evidence>
<dbReference type="Gene3D" id="2.120.10.30">
    <property type="entry name" value="TolB, C-terminal domain"/>
    <property type="match status" value="1"/>
</dbReference>
<dbReference type="SUPFAM" id="SSF101898">
    <property type="entry name" value="NHL repeat"/>
    <property type="match status" value="1"/>
</dbReference>
<dbReference type="EMBL" id="JH816438">
    <property type="protein sequence ID" value="EKC35068.1"/>
    <property type="molecule type" value="Genomic_DNA"/>
</dbReference>
<dbReference type="Gene3D" id="2.130.10.10">
    <property type="entry name" value="YVTN repeat-like/Quinoprotein amine dehydrogenase"/>
    <property type="match status" value="1"/>
</dbReference>
<dbReference type="GO" id="GO:0000209">
    <property type="term" value="P:protein polyubiquitination"/>
    <property type="evidence" value="ECO:0007669"/>
    <property type="project" value="TreeGrafter"/>
</dbReference>
<dbReference type="GO" id="GO:0061630">
    <property type="term" value="F:ubiquitin protein ligase activity"/>
    <property type="evidence" value="ECO:0007669"/>
    <property type="project" value="TreeGrafter"/>
</dbReference>
<dbReference type="PROSITE" id="PS50119">
    <property type="entry name" value="ZF_BBOX"/>
    <property type="match status" value="1"/>
</dbReference>
<dbReference type="PANTHER" id="PTHR24104:SF25">
    <property type="entry name" value="PROTEIN LIN-41"/>
    <property type="match status" value="1"/>
</dbReference>
<dbReference type="InParanoid" id="K1QMK4"/>